<dbReference type="InterPro" id="IPR056907">
    <property type="entry name" value="UTP6_C"/>
</dbReference>
<feature type="domain" description="U3 small nucleolar RNA-associated protein 6 homolog C-terminal" evidence="6">
    <location>
        <begin position="316"/>
        <end position="440"/>
    </location>
</feature>
<evidence type="ECO:0000259" key="6">
    <source>
        <dbReference type="Pfam" id="PF24892"/>
    </source>
</evidence>
<evidence type="ECO:0000256" key="2">
    <source>
        <dbReference type="ARBA" id="ARBA00022552"/>
    </source>
</evidence>
<dbReference type="GO" id="GO:0030515">
    <property type="term" value="F:snoRNA binding"/>
    <property type="evidence" value="ECO:0007669"/>
    <property type="project" value="InterPro"/>
</dbReference>
<keyword evidence="8" id="KW-1185">Reference proteome</keyword>
<dbReference type="PANTHER" id="PTHR23271:SF1">
    <property type="entry name" value="U3 SMALL NUCLEOLAR RNA-ASSOCIATED PROTEIN 6 HOMOLOG"/>
    <property type="match status" value="1"/>
</dbReference>
<reference evidence="7" key="2">
    <citation type="submission" date="2021-04" db="EMBL/GenBank/DDBJ databases">
        <title>Genome-wide patterns of bracovirus chromosomal integration into multiple host tissues during parasitism.</title>
        <authorList>
            <person name="Chebbi M.A.C."/>
        </authorList>
    </citation>
    <scope>NUCLEOTIDE SEQUENCE</scope>
    <source>
        <tissue evidence="7">Whole body</tissue>
    </source>
</reference>
<evidence type="ECO:0000259" key="5">
    <source>
        <dbReference type="Pfam" id="PF08640"/>
    </source>
</evidence>
<protein>
    <recommendedName>
        <fullName evidence="9">U3 small nucleolar RNA-associated protein 6 homolog</fullName>
    </recommendedName>
</protein>
<gene>
    <name evidence="7" type="ORF">G9C98_002393</name>
</gene>
<dbReference type="Proteomes" id="UP000729913">
    <property type="component" value="Unassembled WGS sequence"/>
</dbReference>
<dbReference type="InterPro" id="IPR013949">
    <property type="entry name" value="Utp6"/>
</dbReference>
<organism evidence="7 8">
    <name type="scientific">Cotesia typhae</name>
    <dbReference type="NCBI Taxonomy" id="2053667"/>
    <lineage>
        <taxon>Eukaryota</taxon>
        <taxon>Metazoa</taxon>
        <taxon>Ecdysozoa</taxon>
        <taxon>Arthropoda</taxon>
        <taxon>Hexapoda</taxon>
        <taxon>Insecta</taxon>
        <taxon>Pterygota</taxon>
        <taxon>Neoptera</taxon>
        <taxon>Endopterygota</taxon>
        <taxon>Hymenoptera</taxon>
        <taxon>Apocrita</taxon>
        <taxon>Ichneumonoidea</taxon>
        <taxon>Braconidae</taxon>
        <taxon>Microgastrinae</taxon>
        <taxon>Cotesia</taxon>
    </lineage>
</organism>
<evidence type="ECO:0000256" key="1">
    <source>
        <dbReference type="ARBA" id="ARBA00004604"/>
    </source>
</evidence>
<comment type="subcellular location">
    <subcellularLocation>
        <location evidence="1">Nucleus</location>
        <location evidence="1">Nucleolus</location>
    </subcellularLocation>
</comment>
<proteinExistence type="predicted"/>
<dbReference type="PANTHER" id="PTHR23271">
    <property type="entry name" value="HEPATOCELLULAR CARCINOMA-ASSOCIATED ANTIGEN 66"/>
    <property type="match status" value="1"/>
</dbReference>
<evidence type="ECO:0000256" key="4">
    <source>
        <dbReference type="ARBA" id="ARBA00023242"/>
    </source>
</evidence>
<dbReference type="InterPro" id="IPR055347">
    <property type="entry name" value="UTP6_N"/>
</dbReference>
<keyword evidence="3" id="KW-0677">Repeat</keyword>
<dbReference type="AlphaFoldDB" id="A0A8J5QSU3"/>
<evidence type="ECO:0000313" key="7">
    <source>
        <dbReference type="EMBL" id="KAG8041405.1"/>
    </source>
</evidence>
<evidence type="ECO:0000256" key="3">
    <source>
        <dbReference type="ARBA" id="ARBA00022737"/>
    </source>
</evidence>
<keyword evidence="4" id="KW-0539">Nucleus</keyword>
<keyword evidence="2" id="KW-0698">rRNA processing</keyword>
<evidence type="ECO:0000313" key="8">
    <source>
        <dbReference type="Proteomes" id="UP000729913"/>
    </source>
</evidence>
<dbReference type="GO" id="GO:0000462">
    <property type="term" value="P:maturation of SSU-rRNA from tricistronic rRNA transcript (SSU-rRNA, 5.8S rRNA, LSU-rRNA)"/>
    <property type="evidence" value="ECO:0007669"/>
    <property type="project" value="InterPro"/>
</dbReference>
<dbReference type="Pfam" id="PF08640">
    <property type="entry name" value="U3_assoc_6"/>
    <property type="match status" value="1"/>
</dbReference>
<sequence>MADLIENQFEDIDELEYINKMKLFDKSEIRNIVKQLEEYESKIQSNTKCKEDYLKYITYEMDLLKRVKQRKEKLGITQQSDTESPIIKKVNSLYQKATIKFQDDLRFWMAYMKFRKQLRLTNNICRLIEKMIEIHKNKQECWIIAARWQIEENKNLQKGKHYLLKGLRLHPTSQDLYSEIFQLILNETETTDELAVVLERAQIVYQQAFKQIKDVTFIIKLLEITTNHKKTEKLQELIIGDLLKDYSYKPQVWDTMARRELAGFTYDPDGEDDHSMEVDETELNIMRRRINFCNQGTKILGNKALPLWNIKLLYTQAKYPNKVEEIYLAGMIEAVEISREIKPAYIKWVVLTKGIQIARHIYNELSVKIPFCLELHKEMIEIELIQPDICKQNARRPHEMATSQFGKTNTEVWINFIEFEMKYGEPHKVSDIHRRAVKTLEATYSDSFISAFNIIQTSIN</sequence>
<reference evidence="7" key="1">
    <citation type="submission" date="2020-03" db="EMBL/GenBank/DDBJ databases">
        <authorList>
            <person name="Chebbi M.A."/>
            <person name="Drezen J.M."/>
        </authorList>
    </citation>
    <scope>NUCLEOTIDE SEQUENCE</scope>
    <source>
        <tissue evidence="7">Whole body</tissue>
    </source>
</reference>
<name>A0A8J5QSU3_9HYME</name>
<dbReference type="GO" id="GO:0032040">
    <property type="term" value="C:small-subunit processome"/>
    <property type="evidence" value="ECO:0007669"/>
    <property type="project" value="TreeGrafter"/>
</dbReference>
<feature type="domain" description="U3 small nucleolar RNA-associated protein 6 N-terminal" evidence="5">
    <location>
        <begin position="12"/>
        <end position="87"/>
    </location>
</feature>
<evidence type="ECO:0008006" key="9">
    <source>
        <dbReference type="Google" id="ProtNLM"/>
    </source>
</evidence>
<dbReference type="EMBL" id="JAAOIC020000019">
    <property type="protein sequence ID" value="KAG8041405.1"/>
    <property type="molecule type" value="Genomic_DNA"/>
</dbReference>
<dbReference type="GO" id="GO:0034388">
    <property type="term" value="C:Pwp2p-containing subcomplex of 90S preribosome"/>
    <property type="evidence" value="ECO:0007669"/>
    <property type="project" value="TreeGrafter"/>
</dbReference>
<comment type="caution">
    <text evidence="7">The sequence shown here is derived from an EMBL/GenBank/DDBJ whole genome shotgun (WGS) entry which is preliminary data.</text>
</comment>
<dbReference type="OrthoDB" id="28112at2759"/>
<accession>A0A8J5QSU3</accession>
<dbReference type="Pfam" id="PF24892">
    <property type="entry name" value="UTP6_C"/>
    <property type="match status" value="1"/>
</dbReference>